<dbReference type="GO" id="GO:0051144">
    <property type="term" value="P:1,2-propanediol catabolic process"/>
    <property type="evidence" value="ECO:0007669"/>
    <property type="project" value="UniProtKB-UniPathway"/>
</dbReference>
<reference evidence="13 14" key="1">
    <citation type="submission" date="2019-02" db="EMBL/GenBank/DDBJ databases">
        <title>Deep-cultivation of Planctomycetes and their phenomic and genomic characterization uncovers novel biology.</title>
        <authorList>
            <person name="Wiegand S."/>
            <person name="Jogler M."/>
            <person name="Boedeker C."/>
            <person name="Pinto D."/>
            <person name="Vollmers J."/>
            <person name="Rivas-Marin E."/>
            <person name="Kohn T."/>
            <person name="Peeters S.H."/>
            <person name="Heuer A."/>
            <person name="Rast P."/>
            <person name="Oberbeckmann S."/>
            <person name="Bunk B."/>
            <person name="Jeske O."/>
            <person name="Meyerdierks A."/>
            <person name="Storesund J.E."/>
            <person name="Kallscheuer N."/>
            <person name="Luecker S."/>
            <person name="Lage O.M."/>
            <person name="Pohl T."/>
            <person name="Merkel B.J."/>
            <person name="Hornburger P."/>
            <person name="Mueller R.-W."/>
            <person name="Bruemmer F."/>
            <person name="Labrenz M."/>
            <person name="Spormann A.M."/>
            <person name="Op Den Camp H."/>
            <person name="Overmann J."/>
            <person name="Amann R."/>
            <person name="Jetten M.S.M."/>
            <person name="Mascher T."/>
            <person name="Medema M.H."/>
            <person name="Devos D.P."/>
            <person name="Kaster A.-K."/>
            <person name="Ovreas L."/>
            <person name="Rohde M."/>
            <person name="Galperin M.Y."/>
            <person name="Jogler C."/>
        </authorList>
    </citation>
    <scope>NUCLEOTIDE SEQUENCE [LARGE SCALE GENOMIC DNA]</scope>
    <source>
        <strain evidence="13 14">Pla52n</strain>
    </source>
</reference>
<dbReference type="OrthoDB" id="9784365at2"/>
<dbReference type="GO" id="GO:0046872">
    <property type="term" value="F:metal ion binding"/>
    <property type="evidence" value="ECO:0007669"/>
    <property type="project" value="UniProtKB-KW"/>
</dbReference>
<dbReference type="UniPathway" id="UPA00621"/>
<dbReference type="Proteomes" id="UP000320176">
    <property type="component" value="Unassembled WGS sequence"/>
</dbReference>
<dbReference type="AlphaFoldDB" id="A0A5C5ZYG7"/>
<evidence type="ECO:0000256" key="10">
    <source>
        <dbReference type="ARBA" id="ARBA00024446"/>
    </source>
</evidence>
<gene>
    <name evidence="13" type="primary">pduL</name>
    <name evidence="13" type="ORF">Pla52n_63420</name>
</gene>
<evidence type="ECO:0000256" key="3">
    <source>
        <dbReference type="ARBA" id="ARBA00012206"/>
    </source>
</evidence>
<dbReference type="NCBIfam" id="NF011652">
    <property type="entry name" value="PRK15070.1"/>
    <property type="match status" value="1"/>
</dbReference>
<comment type="function">
    <text evidence="11">Involved in 1,2-propanediol (1,2-PD) degradation by catalyzing the conversion of propanoyl-CoA to propanoyl-phosphate.</text>
</comment>
<comment type="catalytic activity">
    <reaction evidence="11">
        <text>propanoyl-CoA + phosphate = propanoyl phosphate + CoA</text>
        <dbReference type="Rhea" id="RHEA:28046"/>
        <dbReference type="ChEBI" id="CHEBI:43474"/>
        <dbReference type="ChEBI" id="CHEBI:57287"/>
        <dbReference type="ChEBI" id="CHEBI:57392"/>
        <dbReference type="ChEBI" id="CHEBI:58933"/>
        <dbReference type="EC" id="2.3.1.222"/>
    </reaction>
</comment>
<keyword evidence="6" id="KW-0479">Metal-binding</keyword>
<dbReference type="GO" id="GO:0016747">
    <property type="term" value="F:acyltransferase activity, transferring groups other than amino-acyl groups"/>
    <property type="evidence" value="ECO:0007669"/>
    <property type="project" value="InterPro"/>
</dbReference>
<evidence type="ECO:0000256" key="4">
    <source>
        <dbReference type="ARBA" id="ARBA00020837"/>
    </source>
</evidence>
<dbReference type="Pfam" id="PF06130">
    <property type="entry name" value="PTAC"/>
    <property type="match status" value="1"/>
</dbReference>
<evidence type="ECO:0000256" key="5">
    <source>
        <dbReference type="ARBA" id="ARBA00022679"/>
    </source>
</evidence>
<sequence>MSTASIDRQTIEAMVRNALRQSASPAPRTRSGNPPGWVNGKPNLRVSISARHVHLTDEHVEILFGPGAKLEPEKDLYQDGFYAAKQTVMVVGPRRRMLPSVRVLGPTRPASQVELAFTDSISLGIDAPVRHSGKIDGTPGCVLVGPVGSVQLHQGVIRAARHVHLNDADAEFYGVQNGDMMQLKIVSHECTTIFDDVLVRQDSAAKLEVHIDTDEGNACHLDAASEVQLLKISSGCACKH</sequence>
<dbReference type="EC" id="2.3.1.222" evidence="3 11"/>
<organism evidence="13 14">
    <name type="scientific">Stieleria varia</name>
    <dbReference type="NCBI Taxonomy" id="2528005"/>
    <lineage>
        <taxon>Bacteria</taxon>
        <taxon>Pseudomonadati</taxon>
        <taxon>Planctomycetota</taxon>
        <taxon>Planctomycetia</taxon>
        <taxon>Pirellulales</taxon>
        <taxon>Pirellulaceae</taxon>
        <taxon>Stieleria</taxon>
    </lineage>
</organism>
<comment type="subcellular location">
    <subcellularLocation>
        <location evidence="9">Bacterial microcompartment</location>
    </subcellularLocation>
</comment>
<evidence type="ECO:0000313" key="14">
    <source>
        <dbReference type="Proteomes" id="UP000320176"/>
    </source>
</evidence>
<name>A0A5C5ZYG7_9BACT</name>
<evidence type="ECO:0000256" key="9">
    <source>
        <dbReference type="ARBA" id="ARBA00024322"/>
    </source>
</evidence>
<dbReference type="PIRSF" id="PIRSF010130">
    <property type="entry name" value="PduL"/>
    <property type="match status" value="1"/>
</dbReference>
<dbReference type="RefSeq" id="WP_146523260.1">
    <property type="nucleotide sequence ID" value="NZ_CP151726.1"/>
</dbReference>
<comment type="pathway">
    <text evidence="11">Polyol metabolism; 1,2-propanediol degradation.</text>
</comment>
<evidence type="ECO:0000313" key="13">
    <source>
        <dbReference type="EMBL" id="TWT92045.1"/>
    </source>
</evidence>
<keyword evidence="10" id="KW-1283">Bacterial microcompartment</keyword>
<keyword evidence="8 11" id="KW-0012">Acyltransferase</keyword>
<dbReference type="PANTHER" id="PTHR39453:SF1">
    <property type="entry name" value="PHOSPHATE PROPANOYLTRANSFERASE"/>
    <property type="match status" value="1"/>
</dbReference>
<evidence type="ECO:0000256" key="1">
    <source>
        <dbReference type="ARBA" id="ARBA00001947"/>
    </source>
</evidence>
<dbReference type="EMBL" id="SJPN01000012">
    <property type="protein sequence ID" value="TWT92045.1"/>
    <property type="molecule type" value="Genomic_DNA"/>
</dbReference>
<evidence type="ECO:0000256" key="11">
    <source>
        <dbReference type="PIRNR" id="PIRNR010130"/>
    </source>
</evidence>
<dbReference type="GO" id="GO:0031469">
    <property type="term" value="C:bacterial microcompartment"/>
    <property type="evidence" value="ECO:0007669"/>
    <property type="project" value="UniProtKB-SubCell"/>
</dbReference>
<comment type="similarity">
    <text evidence="2 11">Belongs to the PduL family.</text>
</comment>
<evidence type="ECO:0000256" key="7">
    <source>
        <dbReference type="ARBA" id="ARBA00022833"/>
    </source>
</evidence>
<proteinExistence type="inferred from homology"/>
<feature type="region of interest" description="Disordered" evidence="12">
    <location>
        <begin position="18"/>
        <end position="41"/>
    </location>
</feature>
<evidence type="ECO:0000256" key="8">
    <source>
        <dbReference type="ARBA" id="ARBA00023315"/>
    </source>
</evidence>
<dbReference type="PANTHER" id="PTHR39453">
    <property type="entry name" value="PHOSPHATE PROPANOYLTRANSFERASE"/>
    <property type="match status" value="1"/>
</dbReference>
<protein>
    <recommendedName>
        <fullName evidence="4 11">Phosphate propanoyltransferase</fullName>
        <ecNumber evidence="3 11">2.3.1.222</ecNumber>
    </recommendedName>
</protein>
<evidence type="ECO:0000256" key="2">
    <source>
        <dbReference type="ARBA" id="ARBA00007342"/>
    </source>
</evidence>
<keyword evidence="14" id="KW-1185">Reference proteome</keyword>
<evidence type="ECO:0000256" key="12">
    <source>
        <dbReference type="SAM" id="MobiDB-lite"/>
    </source>
</evidence>
<comment type="caution">
    <text evidence="13">The sequence shown here is derived from an EMBL/GenBank/DDBJ whole genome shotgun (WGS) entry which is preliminary data.</text>
</comment>
<dbReference type="InterPro" id="IPR008300">
    <property type="entry name" value="PTAC"/>
</dbReference>
<keyword evidence="7" id="KW-0862">Zinc</keyword>
<evidence type="ECO:0000256" key="6">
    <source>
        <dbReference type="ARBA" id="ARBA00022723"/>
    </source>
</evidence>
<keyword evidence="5 11" id="KW-0808">Transferase</keyword>
<accession>A0A5C5ZYG7</accession>
<comment type="cofactor">
    <cofactor evidence="1">
        <name>Zn(2+)</name>
        <dbReference type="ChEBI" id="CHEBI:29105"/>
    </cofactor>
</comment>